<feature type="domain" description="DUF218" evidence="2">
    <location>
        <begin position="81"/>
        <end position="238"/>
    </location>
</feature>
<feature type="transmembrane region" description="Helical" evidence="1">
    <location>
        <begin position="12"/>
        <end position="32"/>
    </location>
</feature>
<dbReference type="Pfam" id="PF02698">
    <property type="entry name" value="DUF218"/>
    <property type="match status" value="1"/>
</dbReference>
<dbReference type="GO" id="GO:0043164">
    <property type="term" value="P:Gram-negative-bacterium-type cell wall biogenesis"/>
    <property type="evidence" value="ECO:0007669"/>
    <property type="project" value="TreeGrafter"/>
</dbReference>
<evidence type="ECO:0000313" key="3">
    <source>
        <dbReference type="EMBL" id="RCW97960.1"/>
    </source>
</evidence>
<dbReference type="Proteomes" id="UP000253506">
    <property type="component" value="Unassembled WGS sequence"/>
</dbReference>
<keyword evidence="1" id="KW-0472">Membrane</keyword>
<dbReference type="InterPro" id="IPR051599">
    <property type="entry name" value="Cell_Envelope_Assoc"/>
</dbReference>
<dbReference type="EMBL" id="QPJQ01000030">
    <property type="protein sequence ID" value="RCW97960.1"/>
    <property type="molecule type" value="Genomic_DNA"/>
</dbReference>
<dbReference type="AlphaFoldDB" id="A0A368ZS98"/>
<organism evidence="3 4">
    <name type="scientific">Marinomonas foliarum</name>
    <dbReference type="NCBI Taxonomy" id="491950"/>
    <lineage>
        <taxon>Bacteria</taxon>
        <taxon>Pseudomonadati</taxon>
        <taxon>Pseudomonadota</taxon>
        <taxon>Gammaproteobacteria</taxon>
        <taxon>Oceanospirillales</taxon>
        <taxon>Oceanospirillaceae</taxon>
        <taxon>Marinomonas</taxon>
    </lineage>
</organism>
<gene>
    <name evidence="3" type="ORF">DFP77_13043</name>
</gene>
<dbReference type="RefSeq" id="WP_181858565.1">
    <property type="nucleotide sequence ID" value="NZ_JBQDNF010000015.1"/>
</dbReference>
<proteinExistence type="predicted"/>
<dbReference type="GO" id="GO:0000270">
    <property type="term" value="P:peptidoglycan metabolic process"/>
    <property type="evidence" value="ECO:0007669"/>
    <property type="project" value="TreeGrafter"/>
</dbReference>
<feature type="transmembrane region" description="Helical" evidence="1">
    <location>
        <begin position="39"/>
        <end position="56"/>
    </location>
</feature>
<evidence type="ECO:0000313" key="4">
    <source>
        <dbReference type="Proteomes" id="UP000253506"/>
    </source>
</evidence>
<dbReference type="PANTHER" id="PTHR30336">
    <property type="entry name" value="INNER MEMBRANE PROTEIN, PROBABLE PERMEASE"/>
    <property type="match status" value="1"/>
</dbReference>
<dbReference type="InterPro" id="IPR003848">
    <property type="entry name" value="DUF218"/>
</dbReference>
<name>A0A368ZS98_9GAMM</name>
<evidence type="ECO:0000256" key="1">
    <source>
        <dbReference type="SAM" id="Phobius"/>
    </source>
</evidence>
<accession>A0A368ZS98</accession>
<keyword evidence="1" id="KW-0812">Transmembrane</keyword>
<evidence type="ECO:0000259" key="2">
    <source>
        <dbReference type="Pfam" id="PF02698"/>
    </source>
</evidence>
<comment type="caution">
    <text evidence="3">The sequence shown here is derived from an EMBL/GenBank/DDBJ whole genome shotgun (WGS) entry which is preliminary data.</text>
</comment>
<dbReference type="GO" id="GO:0005886">
    <property type="term" value="C:plasma membrane"/>
    <property type="evidence" value="ECO:0007669"/>
    <property type="project" value="TreeGrafter"/>
</dbReference>
<dbReference type="PANTHER" id="PTHR30336:SF4">
    <property type="entry name" value="ENVELOPE BIOGENESIS FACTOR ELYC"/>
    <property type="match status" value="1"/>
</dbReference>
<sequence length="253" mass="28362">MGIVLFYLKKIIGMMLMPIPLTLVAMCLAFLLMKKWPKVAKFFLFCGILMLGLTSWNPVANTLIATVEHDYPVFDIQQPVDAVIVLGSGHKDLSNTPTIMALGNSALFRLEEGLRILKANPNAQLFVSGYSDEMTEPHAEVMRRAAIELGVQPNRIKAFPLAKDTEEEANTMKPYLEGKRAALVTEASHLKRASIFFEKAGINIIPAPALYLGSEKSDWQIDATGAYKSQRAFYEWLGRGWQWIKNQKNSTHF</sequence>
<protein>
    <submittedName>
        <fullName evidence="3">Uncharacterized SAM-binding protein YcdF (DUF218 family)</fullName>
    </submittedName>
</protein>
<dbReference type="CDD" id="cd06259">
    <property type="entry name" value="YdcF-like"/>
    <property type="match status" value="1"/>
</dbReference>
<reference evidence="3 4" key="1">
    <citation type="submission" date="2018-07" db="EMBL/GenBank/DDBJ databases">
        <title>Genomic Encyclopedia of Type Strains, Phase III (KMG-III): the genomes of soil and plant-associated and newly described type strains.</title>
        <authorList>
            <person name="Whitman W."/>
        </authorList>
    </citation>
    <scope>NUCLEOTIDE SEQUENCE [LARGE SCALE GENOMIC DNA]</scope>
    <source>
        <strain evidence="3 4">CECT 7731</strain>
    </source>
</reference>
<keyword evidence="1" id="KW-1133">Transmembrane helix</keyword>